<sequence length="628" mass="69610">MSNRHSYEKDAIEQVCSYLQTTRGVEYRIAAEHVPVGNKNCDYLLALVDGSATIAVEIVRLVDAPASVEQERWRSILWDALKIEFSKRGISGYMVQTPWNLDTPPRDIRGMLAPKVADAVAKILRSNPHAVDFNVDGFRFRRAPELEGIGAYASGGAHWIDMAGGAAGILEVLEDKDAQLALPATERILAAVPSGIELNANEIARELSLRKDLDRLHHSDLVLNVPIGDEVSAVYARAVRDYFAGRTPFPTDHTALIDLWFRARLGDNREGTFELVRALRESKGSLGFLSVQAREALGHHGTKLIDQNRHDDAVWILHELYTDPDPSAEKPIHKDAITTVRGTAAFLLYRIVSAAPVGELAKFLEIARSLSADANLGVRRLAGHALMALMHWRDCHKNKQPLLQEELRLAIKRIWLEYIDSASANGLTDAARHTLDRVYDLTEVEVEHVIDVLQYGRDWESDEVFARFVIYFAFLRSSDPGIAPSFDDARLRERLKKLLSGEPELCGQVAFGLRKSTQEHPEIRRTLEPLLVMLFDAARGERALKFTLDSAAFLARDGLLSSGTEAAILRAVDAAGPFKSHEAYFVAEGVSELANALDANRSSLDSSSLFTAVRDPELQMAIAQRGDS</sequence>
<comment type="caution">
    <text evidence="1">The sequence shown here is derived from an EMBL/GenBank/DDBJ whole genome shotgun (WGS) entry which is preliminary data.</text>
</comment>
<evidence type="ECO:0008006" key="3">
    <source>
        <dbReference type="Google" id="ProtNLM"/>
    </source>
</evidence>
<organism evidence="1 2">
    <name type="scientific">Hyalangium rubrum</name>
    <dbReference type="NCBI Taxonomy" id="3103134"/>
    <lineage>
        <taxon>Bacteria</taxon>
        <taxon>Pseudomonadati</taxon>
        <taxon>Myxococcota</taxon>
        <taxon>Myxococcia</taxon>
        <taxon>Myxococcales</taxon>
        <taxon>Cystobacterineae</taxon>
        <taxon>Archangiaceae</taxon>
        <taxon>Hyalangium</taxon>
    </lineage>
</organism>
<evidence type="ECO:0000313" key="1">
    <source>
        <dbReference type="EMBL" id="MDY7229647.1"/>
    </source>
</evidence>
<dbReference type="RefSeq" id="WP_321548373.1">
    <property type="nucleotide sequence ID" value="NZ_JAXIVS010000009.1"/>
</dbReference>
<proteinExistence type="predicted"/>
<evidence type="ECO:0000313" key="2">
    <source>
        <dbReference type="Proteomes" id="UP001291309"/>
    </source>
</evidence>
<reference evidence="1 2" key="1">
    <citation type="submission" date="2023-12" db="EMBL/GenBank/DDBJ databases">
        <title>the genome sequence of Hyalangium sp. s54d21.</title>
        <authorList>
            <person name="Zhang X."/>
        </authorList>
    </citation>
    <scope>NUCLEOTIDE SEQUENCE [LARGE SCALE GENOMIC DNA]</scope>
    <source>
        <strain evidence="2">s54d21</strain>
    </source>
</reference>
<protein>
    <recommendedName>
        <fullName evidence="3">HEAT repeat domain-containing protein</fullName>
    </recommendedName>
</protein>
<gene>
    <name evidence="1" type="ORF">SYV04_24855</name>
</gene>
<dbReference type="Proteomes" id="UP001291309">
    <property type="component" value="Unassembled WGS sequence"/>
</dbReference>
<keyword evidence="2" id="KW-1185">Reference proteome</keyword>
<name>A0ABU5HA44_9BACT</name>
<accession>A0ABU5HA44</accession>
<dbReference type="EMBL" id="JAXIVS010000009">
    <property type="protein sequence ID" value="MDY7229647.1"/>
    <property type="molecule type" value="Genomic_DNA"/>
</dbReference>